<evidence type="ECO:0000313" key="1">
    <source>
        <dbReference type="EMBL" id="OCH94741.1"/>
    </source>
</evidence>
<name>A0A8E2DS81_9APHY</name>
<organism evidence="1 2">
    <name type="scientific">Obba rivulosa</name>
    <dbReference type="NCBI Taxonomy" id="1052685"/>
    <lineage>
        <taxon>Eukaryota</taxon>
        <taxon>Fungi</taxon>
        <taxon>Dikarya</taxon>
        <taxon>Basidiomycota</taxon>
        <taxon>Agaricomycotina</taxon>
        <taxon>Agaricomycetes</taxon>
        <taxon>Polyporales</taxon>
        <taxon>Gelatoporiaceae</taxon>
        <taxon>Obba</taxon>
    </lineage>
</organism>
<protein>
    <submittedName>
        <fullName evidence="1">Uncharacterized protein</fullName>
    </submittedName>
</protein>
<keyword evidence="2" id="KW-1185">Reference proteome</keyword>
<dbReference type="AlphaFoldDB" id="A0A8E2DS81"/>
<evidence type="ECO:0000313" key="2">
    <source>
        <dbReference type="Proteomes" id="UP000250043"/>
    </source>
</evidence>
<reference evidence="1 2" key="1">
    <citation type="submission" date="2016-07" db="EMBL/GenBank/DDBJ databases">
        <title>Draft genome of the white-rot fungus Obba rivulosa 3A-2.</title>
        <authorList>
            <consortium name="DOE Joint Genome Institute"/>
            <person name="Miettinen O."/>
            <person name="Riley R."/>
            <person name="Acob R."/>
            <person name="Barry K."/>
            <person name="Cullen D."/>
            <person name="De Vries R."/>
            <person name="Hainaut M."/>
            <person name="Hatakka A."/>
            <person name="Henrissat B."/>
            <person name="Hilden K."/>
            <person name="Kuo R."/>
            <person name="Labutti K."/>
            <person name="Lipzen A."/>
            <person name="Makela M.R."/>
            <person name="Sandor L."/>
            <person name="Spatafora J.W."/>
            <person name="Grigoriev I.V."/>
            <person name="Hibbett D.S."/>
        </authorList>
    </citation>
    <scope>NUCLEOTIDE SEQUENCE [LARGE SCALE GENOMIC DNA]</scope>
    <source>
        <strain evidence="1 2">3A-2</strain>
    </source>
</reference>
<accession>A0A8E2DS81</accession>
<dbReference type="Proteomes" id="UP000250043">
    <property type="component" value="Unassembled WGS sequence"/>
</dbReference>
<sequence>MQPRKSLFPHKIDIFVSHPALFISSVHRFSTLSFAFFGSYGVAYISAPLPVHLLASDLGSLAMPHCCWTCPPSTPPHPHLFAVSAHLFTARRLLDLALLHLDYSASSSLL</sequence>
<dbReference type="EMBL" id="KV722341">
    <property type="protein sequence ID" value="OCH94741.1"/>
    <property type="molecule type" value="Genomic_DNA"/>
</dbReference>
<proteinExistence type="predicted"/>
<gene>
    <name evidence="1" type="ORF">OBBRIDRAFT_77030</name>
</gene>